<evidence type="ECO:0000313" key="2">
    <source>
        <dbReference type="Proteomes" id="UP000053669"/>
    </source>
</evidence>
<protein>
    <submittedName>
        <fullName evidence="1">Uncharacterized protein</fullName>
    </submittedName>
</protein>
<accession>A0A101RMC8</accession>
<dbReference type="EMBL" id="LMWU01000062">
    <property type="protein sequence ID" value="KUN58272.1"/>
    <property type="molecule type" value="Genomic_DNA"/>
</dbReference>
<name>A0A101RMC8_9ACTN</name>
<organism evidence="1 2">
    <name type="scientific">Streptomyces canus</name>
    <dbReference type="NCBI Taxonomy" id="58343"/>
    <lineage>
        <taxon>Bacteria</taxon>
        <taxon>Bacillati</taxon>
        <taxon>Actinomycetota</taxon>
        <taxon>Actinomycetes</taxon>
        <taxon>Kitasatosporales</taxon>
        <taxon>Streptomycetaceae</taxon>
        <taxon>Streptomyces</taxon>
        <taxon>Streptomyces aurantiacus group</taxon>
    </lineage>
</organism>
<dbReference type="RefSeq" id="WP_059210886.1">
    <property type="nucleotide sequence ID" value="NZ_KQ948676.1"/>
</dbReference>
<sequence length="89" mass="10256">MVIAAWEWRGYAFADWGTTAPYSYDRFLLRYYSSYEPRGEQRELRGGTSGRAWVQKRTTGSYRFIVEGCDDGTFGSTCRQGWTLSASTR</sequence>
<reference evidence="1 2" key="1">
    <citation type="submission" date="2015-10" db="EMBL/GenBank/DDBJ databases">
        <title>Draft genome sequence of Streptomyces canus DSM 40017, type strain for the species Streptomyces canus.</title>
        <authorList>
            <person name="Ruckert C."/>
            <person name="Winkler A."/>
            <person name="Kalinowski J."/>
            <person name="Kampfer P."/>
            <person name="Glaeser S."/>
        </authorList>
    </citation>
    <scope>NUCLEOTIDE SEQUENCE [LARGE SCALE GENOMIC DNA]</scope>
    <source>
        <strain evidence="1 2">DSM 40017</strain>
    </source>
</reference>
<comment type="caution">
    <text evidence="1">The sequence shown here is derived from an EMBL/GenBank/DDBJ whole genome shotgun (WGS) entry which is preliminary data.</text>
</comment>
<gene>
    <name evidence="1" type="ORF">AQJ46_43520</name>
</gene>
<evidence type="ECO:0000313" key="1">
    <source>
        <dbReference type="EMBL" id="KUN58272.1"/>
    </source>
</evidence>
<proteinExistence type="predicted"/>
<dbReference type="Proteomes" id="UP000053669">
    <property type="component" value="Unassembled WGS sequence"/>
</dbReference>
<dbReference type="AlphaFoldDB" id="A0A101RMC8"/>